<dbReference type="Proteomes" id="UP000484076">
    <property type="component" value="Unassembled WGS sequence"/>
</dbReference>
<proteinExistence type="predicted"/>
<dbReference type="AlphaFoldDB" id="A0A8X8GT33"/>
<evidence type="ECO:0000313" key="1">
    <source>
        <dbReference type="EMBL" id="NUB43854.1"/>
    </source>
</evidence>
<reference evidence="1" key="1">
    <citation type="submission" date="2020-05" db="EMBL/GenBank/DDBJ databases">
        <title>Fertoebacter nigrum gen. nov., sp. nov., a new member of the family Rhodobacteraceae.</title>
        <authorList>
            <person name="Szuroczki S."/>
            <person name="Abbaszade G."/>
            <person name="Buni D."/>
            <person name="Schumann P."/>
            <person name="Toth E."/>
        </authorList>
    </citation>
    <scope>NUCLEOTIDE SEQUENCE</scope>
    <source>
        <strain evidence="1">RG-N-1a</strain>
    </source>
</reference>
<protein>
    <submittedName>
        <fullName evidence="1">Uncharacterized protein</fullName>
    </submittedName>
</protein>
<accession>A0A8X8GT33</accession>
<keyword evidence="2" id="KW-1185">Reference proteome</keyword>
<name>A0A8X8GT33_9RHOB</name>
<comment type="caution">
    <text evidence="1">The sequence shown here is derived from an EMBL/GenBank/DDBJ whole genome shotgun (WGS) entry which is preliminary data.</text>
</comment>
<dbReference type="RefSeq" id="WP_152825075.1">
    <property type="nucleotide sequence ID" value="NZ_WHUT02000003.1"/>
</dbReference>
<sequence>MSRPNPPPVEVMEQRARDYLATVAGRVFSTRSPEVDAALTEIGFPYAIGPDIALQQFFDQSPDEQELILTRLVKGAQTVPQFHDAATFLYNEVALSGRLNTPFMSRLFRDLVNTVRPDEKKGPNDAERNALILSLMNILTSEFGIAAVFNKAKFENNRRNAKPNNDAASIVVRVLNKQFPALSLSWDGVRVVWESHRKLAKEMAEDEYLARAPLASSSEAEG</sequence>
<gene>
    <name evidence="1" type="ORF">GEU84_005625</name>
</gene>
<organism evidence="1 2">
    <name type="scientific">Fertoeibacter niger</name>
    <dbReference type="NCBI Taxonomy" id="2656921"/>
    <lineage>
        <taxon>Bacteria</taxon>
        <taxon>Pseudomonadati</taxon>
        <taxon>Pseudomonadota</taxon>
        <taxon>Alphaproteobacteria</taxon>
        <taxon>Rhodobacterales</taxon>
        <taxon>Paracoccaceae</taxon>
        <taxon>Fertoeibacter</taxon>
    </lineage>
</organism>
<evidence type="ECO:0000313" key="2">
    <source>
        <dbReference type="Proteomes" id="UP000484076"/>
    </source>
</evidence>
<dbReference type="EMBL" id="WHUT02000003">
    <property type="protein sequence ID" value="NUB43854.1"/>
    <property type="molecule type" value="Genomic_DNA"/>
</dbReference>